<dbReference type="GO" id="GO:0006107">
    <property type="term" value="P:oxaloacetate metabolic process"/>
    <property type="evidence" value="ECO:0007669"/>
    <property type="project" value="UniProtKB-UniRule"/>
</dbReference>
<comment type="similarity">
    <text evidence="3 10">Belongs to the PEPCase type 1 family.</text>
</comment>
<dbReference type="GO" id="GO:0006099">
    <property type="term" value="P:tricarboxylic acid cycle"/>
    <property type="evidence" value="ECO:0007669"/>
    <property type="project" value="InterPro"/>
</dbReference>
<dbReference type="GO" id="GO:0015977">
    <property type="term" value="P:carbon fixation"/>
    <property type="evidence" value="ECO:0007669"/>
    <property type="project" value="UniProtKB-UniRule"/>
</dbReference>
<evidence type="ECO:0000256" key="5">
    <source>
        <dbReference type="ARBA" id="ARBA00022419"/>
    </source>
</evidence>
<comment type="caution">
    <text evidence="12">The sequence shown here is derived from an EMBL/GenBank/DDBJ whole genome shotgun (WGS) entry which is preliminary data.</text>
</comment>
<dbReference type="EC" id="4.1.1.31" evidence="4 10"/>
<evidence type="ECO:0000313" key="12">
    <source>
        <dbReference type="EMBL" id="GAP36713.1"/>
    </source>
</evidence>
<evidence type="ECO:0000256" key="8">
    <source>
        <dbReference type="ARBA" id="ARBA00023300"/>
    </source>
</evidence>
<dbReference type="GO" id="GO:0000287">
    <property type="term" value="F:magnesium ion binding"/>
    <property type="evidence" value="ECO:0007669"/>
    <property type="project" value="UniProtKB-UniRule"/>
</dbReference>
<comment type="catalytic activity">
    <reaction evidence="9 10">
        <text>oxaloacetate + phosphate = phosphoenolpyruvate + hydrogencarbonate</text>
        <dbReference type="Rhea" id="RHEA:28370"/>
        <dbReference type="ChEBI" id="CHEBI:16452"/>
        <dbReference type="ChEBI" id="CHEBI:17544"/>
        <dbReference type="ChEBI" id="CHEBI:43474"/>
        <dbReference type="ChEBI" id="CHEBI:58702"/>
        <dbReference type="EC" id="4.1.1.31"/>
    </reaction>
</comment>
<dbReference type="Proteomes" id="UP000037660">
    <property type="component" value="Unassembled WGS sequence"/>
</dbReference>
<dbReference type="GO" id="GO:0008964">
    <property type="term" value="F:phosphoenolpyruvate carboxylase activity"/>
    <property type="evidence" value="ECO:0007669"/>
    <property type="project" value="UniProtKB-UniRule"/>
</dbReference>
<evidence type="ECO:0000256" key="11">
    <source>
        <dbReference type="PROSITE-ProRule" id="PRU10112"/>
    </source>
</evidence>
<organism evidence="12 13">
    <name type="scientific">Piscinibacter sakaiensis</name>
    <name type="common">Ideonella sakaiensis</name>
    <dbReference type="NCBI Taxonomy" id="1547922"/>
    <lineage>
        <taxon>Bacteria</taxon>
        <taxon>Pseudomonadati</taxon>
        <taxon>Pseudomonadota</taxon>
        <taxon>Betaproteobacteria</taxon>
        <taxon>Burkholderiales</taxon>
        <taxon>Sphaerotilaceae</taxon>
        <taxon>Piscinibacter</taxon>
    </lineage>
</organism>
<feature type="active site" evidence="10 11">
    <location>
        <position position="575"/>
    </location>
</feature>
<comment type="cofactor">
    <cofactor evidence="1 10">
        <name>Mg(2+)</name>
        <dbReference type="ChEBI" id="CHEBI:18420"/>
    </cofactor>
</comment>
<dbReference type="OrthoDB" id="9768133at2"/>
<dbReference type="RefSeq" id="WP_054020697.1">
    <property type="nucleotide sequence ID" value="NZ_BBYR01000038.1"/>
</dbReference>
<dbReference type="InterPro" id="IPR033129">
    <property type="entry name" value="PEPCASE_His_AS"/>
</dbReference>
<reference evidence="12 13" key="2">
    <citation type="journal article" date="2016" name="Science">
        <title>A bacterium that degrades and assimilates poly(ethylene terephthalate).</title>
        <authorList>
            <person name="Yoshida S."/>
            <person name="Hiraga K."/>
            <person name="Takehana T."/>
            <person name="Taniguchi I."/>
            <person name="Yamaji H."/>
            <person name="Maeda Y."/>
            <person name="Toyohara K."/>
            <person name="Miyamoto K."/>
            <person name="Kimura Y."/>
            <person name="Oda K."/>
        </authorList>
    </citation>
    <scope>NUCLEOTIDE SEQUENCE [LARGE SCALE GENOMIC DNA]</scope>
    <source>
        <strain evidence="13">NBRC 110686 / TISTR 2288 / 201-F6</strain>
    </source>
</reference>
<gene>
    <name evidence="10" type="primary">ppc</name>
    <name evidence="12" type="ORF">ISF6_2553</name>
</gene>
<evidence type="ECO:0000256" key="2">
    <source>
        <dbReference type="ARBA" id="ARBA00003670"/>
    </source>
</evidence>
<comment type="subunit">
    <text evidence="10">Homotetramer.</text>
</comment>
<dbReference type="Gene3D" id="1.20.1440.90">
    <property type="entry name" value="Phosphoenolpyruvate/pyruvate domain"/>
    <property type="match status" value="1"/>
</dbReference>
<feature type="active site" evidence="10">
    <location>
        <position position="136"/>
    </location>
</feature>
<evidence type="ECO:0000256" key="4">
    <source>
        <dbReference type="ARBA" id="ARBA00012305"/>
    </source>
</evidence>
<evidence type="ECO:0000256" key="9">
    <source>
        <dbReference type="ARBA" id="ARBA00048995"/>
    </source>
</evidence>
<sequence length="913" mass="100619">MPLRDLNDAEETAASIESADALSRSELLRAALMEVVERHEPDVARALRGEAPHRAMSTRLLARTLQAQAIWFQLLSIAEQNRDMRRRREVERQRGHAEVLGTFAHVFRLAADQGLGAAAVRDALVQLRVRPVITAHPTEARRVTVLERHRRIYLRLYDLESPRWTLREREDLQRAVRDEIELLWLTGELKLDKPTVDQEVEWGLYFFEETLFDAVPALYARIEQAWQRQFPGEPLELPAVFAFGSWIGGDRDGNPFVTPEVTRRALDRLRRAALERYQARLGDLARQLCVSERVLPLGEAFRAAVAAALAASGRGEALAARNPGEPFRQFIGCMRLRLAATLAADERDDPPGPDAYAGADALLADLAAMQQALAEAGAQPLAQSFVAPLEREVRCFRFATARLDIRENSQRIRATLAEVWQCLRPGTALPAADSPAWKDWLLTELAAPKRAGGAWDDLAALSPAARETFETFRVVAEARRRGDRDAVGSLILSMTHCAADVLGVYLLAKHAGLFHDATATERCVLPVVPLLETLPDLRRAPALLKELLEVPLVQRSLRLSGGVQEVMIGYSDSNKDGGYFSANWELYKAQAALTRLGERAGVRIAFFHGRGGSVSRGGAPTGRAIAALPAGSIRGGFRVTDQGEVVSAKYANRGTAHYQVELLAASVLQHVLMSEREAALAPCHAFDEAMEAISGVACTAYRQLVERPELLAYLQGSSPLEELAGLNIGSRPARRGAARSLADLRAIPWVFAWTQNRHLLPGWYGLGSGLEAFVQVRKARGLALLQRMFEECRLFRTVIDEVEKTLLAVDLDIARAFAGLVPDRAVGDSVFAAVEAEYRRTCAMVLEVTDAGEIAERFPQHRRRLARRLQTMNQVSREQVQLLQRLRAGGDDEVRTALLLSIGCAAAGLGATG</sequence>
<keyword evidence="6 10" id="KW-0460">Magnesium</keyword>
<evidence type="ECO:0000256" key="10">
    <source>
        <dbReference type="HAMAP-Rule" id="MF_00595"/>
    </source>
</evidence>
<dbReference type="EMBL" id="BBYR01000038">
    <property type="protein sequence ID" value="GAP36713.1"/>
    <property type="molecule type" value="Genomic_DNA"/>
</dbReference>
<dbReference type="Pfam" id="PF00311">
    <property type="entry name" value="PEPcase"/>
    <property type="match status" value="1"/>
</dbReference>
<dbReference type="InterPro" id="IPR022805">
    <property type="entry name" value="PEP_COase_bac/pln-type"/>
</dbReference>
<keyword evidence="8 10" id="KW-0120">Carbon dioxide fixation</keyword>
<dbReference type="PROSITE" id="PS00393">
    <property type="entry name" value="PEPCASE_2"/>
    <property type="match status" value="1"/>
</dbReference>
<dbReference type="GO" id="GO:0005829">
    <property type="term" value="C:cytosol"/>
    <property type="evidence" value="ECO:0007669"/>
    <property type="project" value="TreeGrafter"/>
</dbReference>
<reference evidence="13" key="1">
    <citation type="submission" date="2015-07" db="EMBL/GenBank/DDBJ databases">
        <title>Discovery of a poly(ethylene terephthalate assimilation.</title>
        <authorList>
            <person name="Yoshida S."/>
            <person name="Hiraga K."/>
            <person name="Takehana T."/>
            <person name="Taniguchi I."/>
            <person name="Yamaji H."/>
            <person name="Maeda Y."/>
            <person name="Toyohara K."/>
            <person name="Miyamoto K."/>
            <person name="Kimura Y."/>
            <person name="Oda K."/>
        </authorList>
    </citation>
    <scope>NUCLEOTIDE SEQUENCE [LARGE SCALE GENOMIC DNA]</scope>
    <source>
        <strain evidence="13">NBRC 110686 / TISTR 2288 / 201-F6</strain>
    </source>
</reference>
<keyword evidence="7 10" id="KW-0456">Lyase</keyword>
<keyword evidence="13" id="KW-1185">Reference proteome</keyword>
<dbReference type="PANTHER" id="PTHR30523">
    <property type="entry name" value="PHOSPHOENOLPYRUVATE CARBOXYLASE"/>
    <property type="match status" value="1"/>
</dbReference>
<dbReference type="STRING" id="1547922.ISF6_2553"/>
<evidence type="ECO:0000256" key="7">
    <source>
        <dbReference type="ARBA" id="ARBA00023239"/>
    </source>
</evidence>
<evidence type="ECO:0000256" key="3">
    <source>
        <dbReference type="ARBA" id="ARBA00008346"/>
    </source>
</evidence>
<dbReference type="SUPFAM" id="SSF51621">
    <property type="entry name" value="Phosphoenolpyruvate/pyruvate domain"/>
    <property type="match status" value="1"/>
</dbReference>
<keyword evidence="12" id="KW-0670">Pyruvate</keyword>
<protein>
    <recommendedName>
        <fullName evidence="5 10">Phosphoenolpyruvate carboxylase</fullName>
        <shortName evidence="10">PEPC</shortName>
        <shortName evidence="10">PEPCase</shortName>
        <ecNumber evidence="4 10">4.1.1.31</ecNumber>
    </recommendedName>
</protein>
<dbReference type="HAMAP" id="MF_00595">
    <property type="entry name" value="PEPcase_type1"/>
    <property type="match status" value="1"/>
</dbReference>
<evidence type="ECO:0000256" key="6">
    <source>
        <dbReference type="ARBA" id="ARBA00022842"/>
    </source>
</evidence>
<evidence type="ECO:0000313" key="13">
    <source>
        <dbReference type="Proteomes" id="UP000037660"/>
    </source>
</evidence>
<dbReference type="PRINTS" id="PR00150">
    <property type="entry name" value="PEPCARBXLASE"/>
</dbReference>
<dbReference type="AlphaFoldDB" id="A0A0K8P275"/>
<accession>A0A0K8P275</accession>
<proteinExistence type="inferred from homology"/>
<dbReference type="InterPro" id="IPR021135">
    <property type="entry name" value="PEP_COase"/>
</dbReference>
<dbReference type="InterPro" id="IPR015813">
    <property type="entry name" value="Pyrv/PenolPyrv_kinase-like_dom"/>
</dbReference>
<name>A0A0K8P275_PISS1</name>
<evidence type="ECO:0000256" key="1">
    <source>
        <dbReference type="ARBA" id="ARBA00001946"/>
    </source>
</evidence>
<comment type="function">
    <text evidence="2 10">Forms oxaloacetate, a four-carbon dicarboxylic acid source for the tricarboxylic acid cycle.</text>
</comment>
<dbReference type="PANTHER" id="PTHR30523:SF32">
    <property type="entry name" value="PHOSPHOENOLPYRUVATE CARBOXYLASE"/>
    <property type="match status" value="1"/>
</dbReference>